<dbReference type="EMBL" id="CAJNOU010000847">
    <property type="protein sequence ID" value="CAF1101101.1"/>
    <property type="molecule type" value="Genomic_DNA"/>
</dbReference>
<dbReference type="PANTHER" id="PTHR23312:SF8">
    <property type="entry name" value="ARMADILLO REPEAT-CONTAINING PROTEIN 5"/>
    <property type="match status" value="1"/>
</dbReference>
<feature type="compositionally biased region" description="Low complexity" evidence="1">
    <location>
        <begin position="436"/>
        <end position="446"/>
    </location>
</feature>
<organism evidence="3 4">
    <name type="scientific">Rotaria sordida</name>
    <dbReference type="NCBI Taxonomy" id="392033"/>
    <lineage>
        <taxon>Eukaryota</taxon>
        <taxon>Metazoa</taxon>
        <taxon>Spiralia</taxon>
        <taxon>Gnathifera</taxon>
        <taxon>Rotifera</taxon>
        <taxon>Eurotatoria</taxon>
        <taxon>Bdelloidea</taxon>
        <taxon>Philodinida</taxon>
        <taxon>Philodinidae</taxon>
        <taxon>Rotaria</taxon>
    </lineage>
</organism>
<dbReference type="Pfam" id="PF24768">
    <property type="entry name" value="ARM_ARMC5"/>
    <property type="match status" value="1"/>
</dbReference>
<proteinExistence type="predicted"/>
<sequence>MSISPPPFSPPRFTSNEEDNNDNINDDDDDDEYIDSARTLISSFDLYKNAIDRLRLSVTSQSIEQQQDSLEHFKPLSTRTNAWLYMRIHDDLFTILLDYLLIENLSIQSTVLSIFANIACELASHEQIFETNLIDIVCGKVVDINQIDITNRCFRLLGNVCTVEDAARKMIEADLTRSMGNVLRTCTDAACLHSTIRCSRKLSTYAFCRDRMLDSMCLLSICKQLFAEKVALRKEAMKAVLEWDIDSSDRSRSQLCEGEIFRFLITTMEGKSDKEYRHIAFRLLNNLLRYSDMRTEFGLRNGLDFLLNMIHNHQYQSTYEHLKCIGLFCVCCQETNNRRLIKDDMKKLEIFFNYLEKYQYRSNFLDLLLTAICQFIYDEQSLIIFVKQMQFIERMCDLLESVVMIKYENNEKRLLGDDEQDSNKIKKQKTKHTTDTRQQQQQQQQQRIPVTIEFNESLFTEFVENTHLDDERHTSALSSSSSQIASKNTNIEIRRRTEGLIFTLLSKLSYETTDKNLRRFLYNRRLVSLLIRYIYLCDEPNPRAIRILNRLTKMIDCTEYLIELGLPYLIIINFYSNIYLYEYNYNINNDDQYLLNILLNDNRAFFQRLSWTNEENRLKTIGYTLIKNIENHINTPYGINEIIRRLNDTNIDEKFHFMLTLIATLKEHHLMSILFQQSSGYNYLIDQSNDERACFWTFRTLVHRCISSTNRTYINEFLNELQTHFQTPTITQTRNIELNINNKQLITVNTYLLCLHSDYFKTLFHGSFSERNQTVIPIHLPETISIESFIHLINLLTNNNEIIQLNHIIDLFHLCDKYLFDYLPYRLVYYILEQFINGITIDIIDIESKPKLISCLIRAFFTHLLTSNINISSEIFSKLLINYSDEFRTLIISFLKHKCWFHDEYSPFLS</sequence>
<feature type="compositionally biased region" description="Acidic residues" evidence="1">
    <location>
        <begin position="16"/>
        <end position="30"/>
    </location>
</feature>
<dbReference type="CDD" id="cd18186">
    <property type="entry name" value="BTB_POZ_ZBTB_KLHL-like"/>
    <property type="match status" value="1"/>
</dbReference>
<protein>
    <recommendedName>
        <fullName evidence="2">BTB domain-containing protein</fullName>
    </recommendedName>
</protein>
<dbReference type="AlphaFoldDB" id="A0A814P1G2"/>
<dbReference type="GO" id="GO:0009653">
    <property type="term" value="P:anatomical structure morphogenesis"/>
    <property type="evidence" value="ECO:0007669"/>
    <property type="project" value="TreeGrafter"/>
</dbReference>
<dbReference type="PANTHER" id="PTHR23312">
    <property type="entry name" value="ARMC5 ARMADILLO REPEAT-CONTAINING -RELATED"/>
    <property type="match status" value="1"/>
</dbReference>
<dbReference type="Pfam" id="PF00651">
    <property type="entry name" value="BTB"/>
    <property type="match status" value="1"/>
</dbReference>
<evidence type="ECO:0000259" key="2">
    <source>
        <dbReference type="PROSITE" id="PS50097"/>
    </source>
</evidence>
<dbReference type="GO" id="GO:0005829">
    <property type="term" value="C:cytosol"/>
    <property type="evidence" value="ECO:0007669"/>
    <property type="project" value="TreeGrafter"/>
</dbReference>
<dbReference type="PROSITE" id="PS50097">
    <property type="entry name" value="BTB"/>
    <property type="match status" value="1"/>
</dbReference>
<gene>
    <name evidence="3" type="ORF">SEV965_LOCUS15872</name>
</gene>
<feature type="compositionally biased region" description="Pro residues" evidence="1">
    <location>
        <begin position="1"/>
        <end position="10"/>
    </location>
</feature>
<feature type="region of interest" description="Disordered" evidence="1">
    <location>
        <begin position="1"/>
        <end position="30"/>
    </location>
</feature>
<evidence type="ECO:0000313" key="3">
    <source>
        <dbReference type="EMBL" id="CAF1101101.1"/>
    </source>
</evidence>
<evidence type="ECO:0000256" key="1">
    <source>
        <dbReference type="SAM" id="MobiDB-lite"/>
    </source>
</evidence>
<dbReference type="Gene3D" id="1.25.10.10">
    <property type="entry name" value="Leucine-rich Repeat Variant"/>
    <property type="match status" value="1"/>
</dbReference>
<accession>A0A814P1G2</accession>
<dbReference type="InterPro" id="IPR011989">
    <property type="entry name" value="ARM-like"/>
</dbReference>
<dbReference type="InterPro" id="IPR055445">
    <property type="entry name" value="ARM_ARMC5"/>
</dbReference>
<dbReference type="InterPro" id="IPR011333">
    <property type="entry name" value="SKP1/BTB/POZ_sf"/>
</dbReference>
<name>A0A814P1G2_9BILA</name>
<dbReference type="SUPFAM" id="SSF54695">
    <property type="entry name" value="POZ domain"/>
    <property type="match status" value="1"/>
</dbReference>
<evidence type="ECO:0000313" key="4">
    <source>
        <dbReference type="Proteomes" id="UP000663889"/>
    </source>
</evidence>
<dbReference type="InterPro" id="IPR000210">
    <property type="entry name" value="BTB/POZ_dom"/>
</dbReference>
<dbReference type="Proteomes" id="UP000663889">
    <property type="component" value="Unassembled WGS sequence"/>
</dbReference>
<feature type="region of interest" description="Disordered" evidence="1">
    <location>
        <begin position="416"/>
        <end position="447"/>
    </location>
</feature>
<dbReference type="Gene3D" id="3.30.710.10">
    <property type="entry name" value="Potassium Channel Kv1.1, Chain A"/>
    <property type="match status" value="1"/>
</dbReference>
<comment type="caution">
    <text evidence="3">The sequence shown here is derived from an EMBL/GenBank/DDBJ whole genome shotgun (WGS) entry which is preliminary data.</text>
</comment>
<reference evidence="3" key="1">
    <citation type="submission" date="2021-02" db="EMBL/GenBank/DDBJ databases">
        <authorList>
            <person name="Nowell W R."/>
        </authorList>
    </citation>
    <scope>NUCLEOTIDE SEQUENCE</scope>
</reference>
<feature type="domain" description="BTB" evidence="2">
    <location>
        <begin position="734"/>
        <end position="805"/>
    </location>
</feature>
<dbReference type="SUPFAM" id="SSF48371">
    <property type="entry name" value="ARM repeat"/>
    <property type="match status" value="1"/>
</dbReference>
<dbReference type="InterPro" id="IPR016024">
    <property type="entry name" value="ARM-type_fold"/>
</dbReference>